<dbReference type="GO" id="GO:0004521">
    <property type="term" value="F:RNA endonuclease activity"/>
    <property type="evidence" value="ECO:0007669"/>
    <property type="project" value="InterPro"/>
</dbReference>
<dbReference type="Pfam" id="PF03755">
    <property type="entry name" value="YicC-like_N"/>
    <property type="match status" value="1"/>
</dbReference>
<keyword evidence="9" id="KW-1185">Reference proteome</keyword>
<keyword evidence="2" id="KW-0540">Nuclease</keyword>
<evidence type="ECO:0000313" key="9">
    <source>
        <dbReference type="Proteomes" id="UP000198694"/>
    </source>
</evidence>
<evidence type="ECO:0000256" key="2">
    <source>
        <dbReference type="ARBA" id="ARBA00022722"/>
    </source>
</evidence>
<dbReference type="PANTHER" id="PTHR30636:SF3">
    <property type="entry name" value="UPF0701 PROTEIN YICC"/>
    <property type="match status" value="1"/>
</dbReference>
<sequence length="293" mass="33969">MVWSMTGYGREITTIGETAVTVEIRSVNHRFLDISAKMPRSLLFLEEKIKRTIKSYFQRGRVEVFINIEGGGLVKRSLTVDWTLMDQYIEHLSTIKNRYDLQGNIPLEMITGIEDIFNVQEQEHSQDELAAAIIDGVDSTCCQVYEMRRKEGSELANDMLKRIDYIRNIAKWLGERREIVIMEYRDRIVNRLQEYLQDNGINDESRMIQEAAILAEKGDITEEVTRLDSHANQFSKTIQLNEAVGRKMDFILQEMLREANTIGSKSNDIQISEWVVGLKSEIEKIKEQVQNIE</sequence>
<dbReference type="OrthoDB" id="9771229at2"/>
<comment type="cofactor">
    <cofactor evidence="1">
        <name>a divalent metal cation</name>
        <dbReference type="ChEBI" id="CHEBI:60240"/>
    </cofactor>
</comment>
<dbReference type="RefSeq" id="WP_093210851.1">
    <property type="nucleotide sequence ID" value="NZ_FNFL01000001.1"/>
</dbReference>
<evidence type="ECO:0000259" key="6">
    <source>
        <dbReference type="Pfam" id="PF03755"/>
    </source>
</evidence>
<evidence type="ECO:0000256" key="1">
    <source>
        <dbReference type="ARBA" id="ARBA00001968"/>
    </source>
</evidence>
<keyword evidence="3" id="KW-0255">Endonuclease</keyword>
<dbReference type="EMBL" id="FNFL01000001">
    <property type="protein sequence ID" value="SDJ73458.1"/>
    <property type="molecule type" value="Genomic_DNA"/>
</dbReference>
<gene>
    <name evidence="8" type="ORF">SAMN05216243_0571</name>
</gene>
<evidence type="ECO:0000256" key="3">
    <source>
        <dbReference type="ARBA" id="ARBA00022759"/>
    </source>
</evidence>
<evidence type="ECO:0000256" key="4">
    <source>
        <dbReference type="ARBA" id="ARBA00022801"/>
    </source>
</evidence>
<keyword evidence="4" id="KW-0378">Hydrolase</keyword>
<proteinExistence type="inferred from homology"/>
<dbReference type="Proteomes" id="UP000198694">
    <property type="component" value="Unassembled WGS sequence"/>
</dbReference>
<feature type="domain" description="Endoribonuclease YicC-like N-terminal" evidence="6">
    <location>
        <begin position="4"/>
        <end position="156"/>
    </location>
</feature>
<dbReference type="InterPro" id="IPR005229">
    <property type="entry name" value="YicC/YloC-like"/>
</dbReference>
<protein>
    <submittedName>
        <fullName evidence="8">TIGR00255 family protein</fullName>
    </submittedName>
</protein>
<evidence type="ECO:0000256" key="5">
    <source>
        <dbReference type="ARBA" id="ARBA00035648"/>
    </source>
</evidence>
<dbReference type="Pfam" id="PF08340">
    <property type="entry name" value="YicC-like_C"/>
    <property type="match status" value="1"/>
</dbReference>
<evidence type="ECO:0000313" key="8">
    <source>
        <dbReference type="EMBL" id="SDJ73458.1"/>
    </source>
</evidence>
<dbReference type="NCBIfam" id="TIGR00255">
    <property type="entry name" value="YicC/YloC family endoribonuclease"/>
    <property type="match status" value="1"/>
</dbReference>
<dbReference type="InterPro" id="IPR013551">
    <property type="entry name" value="YicC-like_C"/>
</dbReference>
<reference evidence="8 9" key="1">
    <citation type="submission" date="2016-10" db="EMBL/GenBank/DDBJ databases">
        <authorList>
            <person name="de Groot N.N."/>
        </authorList>
    </citation>
    <scope>NUCLEOTIDE SEQUENCE [LARGE SCALE GENOMIC DNA]</scope>
    <source>
        <strain evidence="8 9">CGMCC 1.6502</strain>
    </source>
</reference>
<evidence type="ECO:0000259" key="7">
    <source>
        <dbReference type="Pfam" id="PF08340"/>
    </source>
</evidence>
<dbReference type="PANTHER" id="PTHR30636">
    <property type="entry name" value="UPF0701 PROTEIN YICC"/>
    <property type="match status" value="1"/>
</dbReference>
<dbReference type="AlphaFoldDB" id="A0A1G8W575"/>
<dbReference type="STRING" id="407036.SAMN05216243_0571"/>
<comment type="similarity">
    <text evidence="5">Belongs to the YicC/YloC family.</text>
</comment>
<name>A0A1G8W575_9BACI</name>
<dbReference type="InterPro" id="IPR013527">
    <property type="entry name" value="YicC-like_N"/>
</dbReference>
<feature type="domain" description="Endoribonuclease YicC-like C-terminal" evidence="7">
    <location>
        <begin position="176"/>
        <end position="293"/>
    </location>
</feature>
<organism evidence="8 9">
    <name type="scientific">Sediminibacillus albus</name>
    <dbReference type="NCBI Taxonomy" id="407036"/>
    <lineage>
        <taxon>Bacteria</taxon>
        <taxon>Bacillati</taxon>
        <taxon>Bacillota</taxon>
        <taxon>Bacilli</taxon>
        <taxon>Bacillales</taxon>
        <taxon>Bacillaceae</taxon>
        <taxon>Sediminibacillus</taxon>
    </lineage>
</organism>
<accession>A0A1G8W575</accession>
<dbReference type="GO" id="GO:0016787">
    <property type="term" value="F:hydrolase activity"/>
    <property type="evidence" value="ECO:0007669"/>
    <property type="project" value="UniProtKB-KW"/>
</dbReference>